<protein>
    <recommendedName>
        <fullName evidence="2">DUF1618 domain-containing protein</fullName>
    </recommendedName>
</protein>
<evidence type="ECO:0000259" key="2">
    <source>
        <dbReference type="Pfam" id="PF07762"/>
    </source>
</evidence>
<dbReference type="PANTHER" id="PTHR33086">
    <property type="entry name" value="OS05G0468200 PROTEIN-RELATED"/>
    <property type="match status" value="1"/>
</dbReference>
<dbReference type="Gramene" id="TKW21143">
    <property type="protein sequence ID" value="TKW21143"/>
    <property type="gene ID" value="SEVIR_4G180700v2"/>
</dbReference>
<keyword evidence="4" id="KW-1185">Reference proteome</keyword>
<evidence type="ECO:0000256" key="1">
    <source>
        <dbReference type="SAM" id="MobiDB-lite"/>
    </source>
</evidence>
<feature type="domain" description="DUF1618" evidence="2">
    <location>
        <begin position="275"/>
        <end position="394"/>
    </location>
</feature>
<evidence type="ECO:0000313" key="4">
    <source>
        <dbReference type="Proteomes" id="UP000298652"/>
    </source>
</evidence>
<organism evidence="3 4">
    <name type="scientific">Setaria viridis</name>
    <name type="common">Green bristlegrass</name>
    <name type="synonym">Setaria italica subsp. viridis</name>
    <dbReference type="NCBI Taxonomy" id="4556"/>
    <lineage>
        <taxon>Eukaryota</taxon>
        <taxon>Viridiplantae</taxon>
        <taxon>Streptophyta</taxon>
        <taxon>Embryophyta</taxon>
        <taxon>Tracheophyta</taxon>
        <taxon>Spermatophyta</taxon>
        <taxon>Magnoliopsida</taxon>
        <taxon>Liliopsida</taxon>
        <taxon>Poales</taxon>
        <taxon>Poaceae</taxon>
        <taxon>PACMAD clade</taxon>
        <taxon>Panicoideae</taxon>
        <taxon>Panicodae</taxon>
        <taxon>Paniceae</taxon>
        <taxon>Cenchrinae</taxon>
        <taxon>Setaria</taxon>
    </lineage>
</organism>
<feature type="compositionally biased region" description="Low complexity" evidence="1">
    <location>
        <begin position="61"/>
        <end position="71"/>
    </location>
</feature>
<dbReference type="AlphaFoldDB" id="A0A4U6V1N2"/>
<dbReference type="EMBL" id="CM016555">
    <property type="protein sequence ID" value="TKW21143.1"/>
    <property type="molecule type" value="Genomic_DNA"/>
</dbReference>
<evidence type="ECO:0000313" key="3">
    <source>
        <dbReference type="EMBL" id="TKW21143.1"/>
    </source>
</evidence>
<dbReference type="PANTHER" id="PTHR33086:SF73">
    <property type="entry name" value="OS01G0245901 PROTEIN"/>
    <property type="match status" value="1"/>
</dbReference>
<dbReference type="Pfam" id="PF07762">
    <property type="entry name" value="DUF1618"/>
    <property type="match status" value="1"/>
</dbReference>
<feature type="region of interest" description="Disordered" evidence="1">
    <location>
        <begin position="33"/>
        <end position="72"/>
    </location>
</feature>
<dbReference type="InterPro" id="IPR011676">
    <property type="entry name" value="DUF1618"/>
</dbReference>
<reference evidence="3" key="1">
    <citation type="submission" date="2019-03" db="EMBL/GenBank/DDBJ databases">
        <title>WGS assembly of Setaria viridis.</title>
        <authorList>
            <person name="Huang P."/>
            <person name="Jenkins J."/>
            <person name="Grimwood J."/>
            <person name="Barry K."/>
            <person name="Healey A."/>
            <person name="Mamidi S."/>
            <person name="Sreedasyam A."/>
            <person name="Shu S."/>
            <person name="Feldman M."/>
            <person name="Wu J."/>
            <person name="Yu Y."/>
            <person name="Chen C."/>
            <person name="Johnson J."/>
            <person name="Rokhsar D."/>
            <person name="Baxter I."/>
            <person name="Schmutz J."/>
            <person name="Brutnell T."/>
            <person name="Kellogg E."/>
        </authorList>
    </citation>
    <scope>NUCLEOTIDE SEQUENCE [LARGE SCALE GENOMIC DNA]</scope>
</reference>
<proteinExistence type="predicted"/>
<dbReference type="Proteomes" id="UP000298652">
    <property type="component" value="Chromosome 4"/>
</dbReference>
<gene>
    <name evidence="3" type="ORF">SEVIR_4G180700v2</name>
</gene>
<dbReference type="OMA" id="PERWITN"/>
<sequence>MAQGGDAAAAPTSFSPRLRPLHLLIHPNRNWTLAPPLMMEPTTPTRTKSSPAQRPSPPLSLPLARSLPEASQAHQAPMATPWVLLYRAVSTELAAGAAAGAPDFTLPVAPPPGVAILAAGRSAHPDPNLLDGCPWIIAAAPDCLLAHFAVAPSIGLFFSDNPRDTHLVMARHFRRTADGQITASAERVPDRPVRPGLVPQLSSIFSVGLVPNADGSFTIAELQVHRGSDRATLISFHSGYHEWYDENVESPLPAEDRDRKWAPHGSVVLESTVWWFDLSWGIISCDMEGDYDALLFHRLPPNRALPAATPRMLDHRCITMSQGDLRYVEITCEAGAVAVHMWTMVFGQGGWEWEKTYSVSFEEIWNDDSYRATELPRRVPVLAAVCPSEPNLVYFTLKQRIFGVNMHGRRVVHEGPYNLVVNKGTLAPEAAAGRFLLPWHLPPGDTPGAADILIYIST</sequence>
<name>A0A4U6V1N2_SETVI</name>
<accession>A0A4U6V1N2</accession>